<name>A0AA96RDK0_9BACL</name>
<keyword evidence="4" id="KW-0812">Transmembrane</keyword>
<organism evidence="6 7">
    <name type="scientific">Paenibacillus aurantius</name>
    <dbReference type="NCBI Taxonomy" id="2918900"/>
    <lineage>
        <taxon>Bacteria</taxon>
        <taxon>Bacillati</taxon>
        <taxon>Bacillota</taxon>
        <taxon>Bacilli</taxon>
        <taxon>Bacillales</taxon>
        <taxon>Paenibacillaceae</taxon>
        <taxon>Paenibacillus</taxon>
    </lineage>
</organism>
<dbReference type="RefSeq" id="WP_315603278.1">
    <property type="nucleotide sequence ID" value="NZ_CP130318.1"/>
</dbReference>
<proteinExistence type="predicted"/>
<dbReference type="Proteomes" id="UP001305702">
    <property type="component" value="Chromosome"/>
</dbReference>
<feature type="transmembrane region" description="Helical" evidence="4">
    <location>
        <begin position="28"/>
        <end position="50"/>
    </location>
</feature>
<keyword evidence="4" id="KW-1133">Transmembrane helix</keyword>
<reference evidence="6 7" key="1">
    <citation type="submission" date="2022-02" db="EMBL/GenBank/DDBJ databases">
        <title>Paenibacillus sp. MBLB1776 Whole Genome Shotgun Sequencing.</title>
        <authorList>
            <person name="Hwang C.Y."/>
            <person name="Cho E.-S."/>
            <person name="Seo M.-J."/>
        </authorList>
    </citation>
    <scope>NUCLEOTIDE SEQUENCE [LARGE SCALE GENOMIC DNA]</scope>
    <source>
        <strain evidence="6 7">MBLB1776</strain>
    </source>
</reference>
<dbReference type="PANTHER" id="PTHR43280">
    <property type="entry name" value="ARAC-FAMILY TRANSCRIPTIONAL REGULATOR"/>
    <property type="match status" value="1"/>
</dbReference>
<dbReference type="InterPro" id="IPR009057">
    <property type="entry name" value="Homeodomain-like_sf"/>
</dbReference>
<dbReference type="Gene3D" id="3.30.450.20">
    <property type="entry name" value="PAS domain"/>
    <property type="match status" value="1"/>
</dbReference>
<dbReference type="KEGG" id="paun:MJA45_17940"/>
<dbReference type="Gene3D" id="1.10.10.60">
    <property type="entry name" value="Homeodomain-like"/>
    <property type="match status" value="2"/>
</dbReference>
<feature type="domain" description="HTH araC/xylS-type" evidence="5">
    <location>
        <begin position="679"/>
        <end position="776"/>
    </location>
</feature>
<keyword evidence="2" id="KW-0238">DNA-binding</keyword>
<dbReference type="AlphaFoldDB" id="A0AA96RDK0"/>
<feature type="transmembrane region" description="Helical" evidence="4">
    <location>
        <begin position="309"/>
        <end position="328"/>
    </location>
</feature>
<evidence type="ECO:0000256" key="1">
    <source>
        <dbReference type="ARBA" id="ARBA00023015"/>
    </source>
</evidence>
<keyword evidence="3" id="KW-0804">Transcription</keyword>
<keyword evidence="7" id="KW-1185">Reference proteome</keyword>
<evidence type="ECO:0000259" key="5">
    <source>
        <dbReference type="PROSITE" id="PS01124"/>
    </source>
</evidence>
<dbReference type="SUPFAM" id="SSF46689">
    <property type="entry name" value="Homeodomain-like"/>
    <property type="match status" value="2"/>
</dbReference>
<keyword evidence="1" id="KW-0805">Transcription regulation</keyword>
<dbReference type="InterPro" id="IPR018062">
    <property type="entry name" value="HTH_AraC-typ_CS"/>
</dbReference>
<dbReference type="PANTHER" id="PTHR43280:SF28">
    <property type="entry name" value="HTH-TYPE TRANSCRIPTIONAL ACTIVATOR RHAS"/>
    <property type="match status" value="1"/>
</dbReference>
<dbReference type="EMBL" id="CP130318">
    <property type="protein sequence ID" value="WNQ09506.1"/>
    <property type="molecule type" value="Genomic_DNA"/>
</dbReference>
<evidence type="ECO:0000256" key="3">
    <source>
        <dbReference type="ARBA" id="ARBA00023163"/>
    </source>
</evidence>
<keyword evidence="4" id="KW-0472">Membrane</keyword>
<protein>
    <submittedName>
        <fullName evidence="6">AraC family transcriptional regulator</fullName>
    </submittedName>
</protein>
<dbReference type="InterPro" id="IPR018060">
    <property type="entry name" value="HTH_AraC"/>
</dbReference>
<evidence type="ECO:0000256" key="4">
    <source>
        <dbReference type="SAM" id="Phobius"/>
    </source>
</evidence>
<sequence>MLKAMGAGWFRERTKKPGSAGRFYRKSLIMIFVVAGVPGLIIGGLLYGMAGGRVKSELLQLHYRQIEQRSHNIDDQLGNLELLLSHWAFDSKFDTNLIETNFVQNYEKTNDITKTLLVMEGSNSMVKKVELYLGGERRVLFNPEYTVLDNQTASAVYEPLIRTKQVTYWAQKAFDAEGKGKRDLILVHQIPGGTFQPFGVLLLRFDGAKVASLLSTLTPYNDGETFLSQDSGDLFVSSSASASNSPLVMELKKKVGTLPASKGSFFYNWKGTTYTVSYGKLSRISEDWTLVSASPITQITAPVVFLSKLIVAVSLCALLLAALLAWLASRQIYSPVNRLVQVLFAGKPPASREREDEFALIESHWHNLNRESRELNTRLAEQLPHVKEGFLHQLLQGYLYAYSEEDLRKRMERFKWPVEGRKFIILYLQLTGITSMGGKFRYGDEGLVTFAAVNMIDELAAEHFGESNTINFHDLTAGVLLMVPGEEPHAEKVHRFGQELMQGINQILTMRVTLAISPAVTQVTDIPLAFERVKHAVSHRNFENENQLIDLTEEVTEGSPAEVVYPFALERELVQALRTGRQPEAEELLQAFLEALTCKGAKEIDVQQGMLQLLGSIQHAILVSGIHPNRLFGGANRYEQLSQIREPELIMTWFREKVITPFLEEMGGRTDAQVKRYIEEAMIYLQNHYQNDISLDNCADHIGTNPFFLSKSFKQVTGKNFIDYLTELRMEKAKELLRESEMKISEVAEQVGYQHSYFNRIFKKLEGMTPTRYRELSRHS</sequence>
<evidence type="ECO:0000313" key="7">
    <source>
        <dbReference type="Proteomes" id="UP001305702"/>
    </source>
</evidence>
<dbReference type="GO" id="GO:0003700">
    <property type="term" value="F:DNA-binding transcription factor activity"/>
    <property type="evidence" value="ECO:0007669"/>
    <property type="project" value="InterPro"/>
</dbReference>
<dbReference type="SMART" id="SM00342">
    <property type="entry name" value="HTH_ARAC"/>
    <property type="match status" value="1"/>
</dbReference>
<gene>
    <name evidence="6" type="ORF">MJA45_17940</name>
</gene>
<dbReference type="GO" id="GO:0043565">
    <property type="term" value="F:sequence-specific DNA binding"/>
    <property type="evidence" value="ECO:0007669"/>
    <property type="project" value="InterPro"/>
</dbReference>
<dbReference type="PROSITE" id="PS00041">
    <property type="entry name" value="HTH_ARAC_FAMILY_1"/>
    <property type="match status" value="1"/>
</dbReference>
<evidence type="ECO:0000313" key="6">
    <source>
        <dbReference type="EMBL" id="WNQ09506.1"/>
    </source>
</evidence>
<evidence type="ECO:0000256" key="2">
    <source>
        <dbReference type="ARBA" id="ARBA00023125"/>
    </source>
</evidence>
<dbReference type="PROSITE" id="PS01124">
    <property type="entry name" value="HTH_ARAC_FAMILY_2"/>
    <property type="match status" value="1"/>
</dbReference>
<dbReference type="Pfam" id="PF12833">
    <property type="entry name" value="HTH_18"/>
    <property type="match status" value="1"/>
</dbReference>
<accession>A0AA96RDK0</accession>